<dbReference type="AlphaFoldDB" id="A0A9Q3DHG7"/>
<organism evidence="2 3">
    <name type="scientific">Austropuccinia psidii MF-1</name>
    <dbReference type="NCBI Taxonomy" id="1389203"/>
    <lineage>
        <taxon>Eukaryota</taxon>
        <taxon>Fungi</taxon>
        <taxon>Dikarya</taxon>
        <taxon>Basidiomycota</taxon>
        <taxon>Pucciniomycotina</taxon>
        <taxon>Pucciniomycetes</taxon>
        <taxon>Pucciniales</taxon>
        <taxon>Sphaerophragmiaceae</taxon>
        <taxon>Austropuccinia</taxon>
    </lineage>
</organism>
<accession>A0A9Q3DHG7</accession>
<evidence type="ECO:0000313" key="2">
    <source>
        <dbReference type="EMBL" id="MBW0503294.1"/>
    </source>
</evidence>
<reference evidence="2" key="1">
    <citation type="submission" date="2021-03" db="EMBL/GenBank/DDBJ databases">
        <title>Draft genome sequence of rust myrtle Austropuccinia psidii MF-1, a brazilian biotype.</title>
        <authorList>
            <person name="Quecine M.C."/>
            <person name="Pachon D.M.R."/>
            <person name="Bonatelli M.L."/>
            <person name="Correr F.H."/>
            <person name="Franceschini L.M."/>
            <person name="Leite T.F."/>
            <person name="Margarido G.R.A."/>
            <person name="Almeida C.A."/>
            <person name="Ferrarezi J.A."/>
            <person name="Labate C.A."/>
        </authorList>
    </citation>
    <scope>NUCLEOTIDE SEQUENCE</scope>
    <source>
        <strain evidence="2">MF-1</strain>
    </source>
</reference>
<keyword evidence="3" id="KW-1185">Reference proteome</keyword>
<dbReference type="OrthoDB" id="8942758at2759"/>
<feature type="compositionally biased region" description="Basic and acidic residues" evidence="1">
    <location>
        <begin position="7"/>
        <end position="26"/>
    </location>
</feature>
<proteinExistence type="predicted"/>
<feature type="compositionally biased region" description="Polar residues" evidence="1">
    <location>
        <begin position="29"/>
        <end position="40"/>
    </location>
</feature>
<feature type="region of interest" description="Disordered" evidence="1">
    <location>
        <begin position="1"/>
        <end position="63"/>
    </location>
</feature>
<evidence type="ECO:0000256" key="1">
    <source>
        <dbReference type="SAM" id="MobiDB-lite"/>
    </source>
</evidence>
<sequence length="143" mass="16437">MDITLELDTRYQERQKEKGSNQEKKPPVTGSNSSRPPQDSYSKRPHHKNNKKSKQFQVSKDKPHYSLFNKDNKLIGSEKEMRIKEGLCSYFGGKHPIEKCFKRPQNNPGSSRGFPSNQGKALVGIIMCSMFLTYFLQEHNCAL</sequence>
<feature type="compositionally biased region" description="Basic residues" evidence="1">
    <location>
        <begin position="43"/>
        <end position="54"/>
    </location>
</feature>
<dbReference type="Proteomes" id="UP000765509">
    <property type="component" value="Unassembled WGS sequence"/>
</dbReference>
<evidence type="ECO:0000313" key="3">
    <source>
        <dbReference type="Proteomes" id="UP000765509"/>
    </source>
</evidence>
<dbReference type="EMBL" id="AVOT02017289">
    <property type="protein sequence ID" value="MBW0503294.1"/>
    <property type="molecule type" value="Genomic_DNA"/>
</dbReference>
<name>A0A9Q3DHG7_9BASI</name>
<comment type="caution">
    <text evidence="2">The sequence shown here is derived from an EMBL/GenBank/DDBJ whole genome shotgun (WGS) entry which is preliminary data.</text>
</comment>
<gene>
    <name evidence="2" type="ORF">O181_043009</name>
</gene>
<protein>
    <submittedName>
        <fullName evidence="2">Uncharacterized protein</fullName>
    </submittedName>
</protein>